<evidence type="ECO:0000256" key="1">
    <source>
        <dbReference type="SAM" id="SignalP"/>
    </source>
</evidence>
<evidence type="ECO:0000313" key="2">
    <source>
        <dbReference type="EMBL" id="SEJ08526.1"/>
    </source>
</evidence>
<accession>A0A975ZML2</accession>
<dbReference type="AlphaFoldDB" id="A0A975ZML2"/>
<feature type="signal peptide" evidence="1">
    <location>
        <begin position="1"/>
        <end position="21"/>
    </location>
</feature>
<sequence>MTLLPRLALCLALLLPIAAPAQNAQAFFDNYLAMRARLDTLVKNRDFAEVMPVFGDQTDPAELEALERRVREIYPRDFENVALIRRQDMDHGFRQELIAYWEGTQYIYIYIVLHDRDDGIVALVFNFNSEFDELNAKF</sequence>
<dbReference type="Proteomes" id="UP000182932">
    <property type="component" value="Unassembled WGS sequence"/>
</dbReference>
<comment type="caution">
    <text evidence="2">The sequence shown here is derived from an EMBL/GenBank/DDBJ whole genome shotgun (WGS) entry which is preliminary data.</text>
</comment>
<reference evidence="2 3" key="1">
    <citation type="submission" date="2016-10" db="EMBL/GenBank/DDBJ databases">
        <authorList>
            <person name="Varghese N."/>
            <person name="Submissions S."/>
        </authorList>
    </citation>
    <scope>NUCLEOTIDE SEQUENCE [LARGE SCALE GENOMIC DNA]</scope>
    <source>
        <strain evidence="2 3">FF3</strain>
    </source>
</reference>
<proteinExistence type="predicted"/>
<evidence type="ECO:0000313" key="3">
    <source>
        <dbReference type="Proteomes" id="UP000182932"/>
    </source>
</evidence>
<keyword evidence="3" id="KW-1185">Reference proteome</keyword>
<dbReference type="EMBL" id="FNYY01000003">
    <property type="protein sequence ID" value="SEJ08526.1"/>
    <property type="molecule type" value="Genomic_DNA"/>
</dbReference>
<evidence type="ECO:0008006" key="4">
    <source>
        <dbReference type="Google" id="ProtNLM"/>
    </source>
</evidence>
<organism evidence="2 3">
    <name type="scientific">Marinovum algicola</name>
    <dbReference type="NCBI Taxonomy" id="42444"/>
    <lineage>
        <taxon>Bacteria</taxon>
        <taxon>Pseudomonadati</taxon>
        <taxon>Pseudomonadota</taxon>
        <taxon>Alphaproteobacteria</taxon>
        <taxon>Rhodobacterales</taxon>
        <taxon>Roseobacteraceae</taxon>
        <taxon>Marinovum</taxon>
    </lineage>
</organism>
<dbReference type="GeneID" id="80817535"/>
<name>A0A975ZML2_9RHOB</name>
<dbReference type="RefSeq" id="WP_048531736.1">
    <property type="nucleotide sequence ID" value="NZ_FNYY01000003.1"/>
</dbReference>
<feature type="chain" id="PRO_5037677188" description="DUF3887 domain-containing protein" evidence="1">
    <location>
        <begin position="22"/>
        <end position="138"/>
    </location>
</feature>
<protein>
    <recommendedName>
        <fullName evidence="4">DUF3887 domain-containing protein</fullName>
    </recommendedName>
</protein>
<gene>
    <name evidence="2" type="ORF">SAMN04487940_103176</name>
</gene>
<keyword evidence="1" id="KW-0732">Signal</keyword>